<evidence type="ECO:0000256" key="4">
    <source>
        <dbReference type="ARBA" id="ARBA00022729"/>
    </source>
</evidence>
<dbReference type="InterPro" id="IPR013783">
    <property type="entry name" value="Ig-like_fold"/>
</dbReference>
<keyword evidence="2" id="KW-0433">Leucine-rich repeat</keyword>
<dbReference type="PROSITE" id="PS50835">
    <property type="entry name" value="IG_LIKE"/>
    <property type="match status" value="2"/>
</dbReference>
<dbReference type="FunFam" id="3.80.10.10:FF:000023">
    <property type="entry name" value="Leucine rich repeats and immunoglobulin like domains 3"/>
    <property type="match status" value="1"/>
</dbReference>
<evidence type="ECO:0000259" key="12">
    <source>
        <dbReference type="PROSITE" id="PS50835"/>
    </source>
</evidence>
<dbReference type="InterPro" id="IPR013098">
    <property type="entry name" value="Ig_I-set"/>
</dbReference>
<dbReference type="InterPro" id="IPR003591">
    <property type="entry name" value="Leu-rich_rpt_typical-subtyp"/>
</dbReference>
<evidence type="ECO:0000256" key="10">
    <source>
        <dbReference type="SAM" id="MobiDB-lite"/>
    </source>
</evidence>
<dbReference type="InterPro" id="IPR007110">
    <property type="entry name" value="Ig-like_dom"/>
</dbReference>
<keyword evidence="3 11" id="KW-0812">Transmembrane</keyword>
<keyword evidence="6 11" id="KW-1133">Transmembrane helix</keyword>
<keyword evidence="4" id="KW-0732">Signal</keyword>
<dbReference type="SUPFAM" id="SSF48726">
    <property type="entry name" value="Immunoglobulin"/>
    <property type="match status" value="2"/>
</dbReference>
<dbReference type="FunFam" id="2.60.40.10:FF:000224">
    <property type="entry name" value="Leucine rich repeats and immunoglobulin like domains 3"/>
    <property type="match status" value="1"/>
</dbReference>
<sequence length="914" mass="100964">GESECGSNNKGMTLCCSLHPFHTRSLKLRYNLNGVAFSLLAAKRKVNSSPKQSLFSAPDCCRHHNRIRSIEGRELQPYVTLETLDLSFNDITEIRNGCFPQGLSIHFCAVIYCSYLGSNRISTLEPGAFDSLSRTLLTLRLSKNRITQLPVKAFRLPRLIQLELNRNRLRLIEGLTFQGLDSLEVLKLQRNNISKLTDGAFWGLAKMQVLHLEYNSLTEVNSGSLYGLSSLHQLHLSNNSISRINPDGWSFCQKLHELILSYNNLTRLDEGSLADLGGLHVLRLSHNSINHIAEGAFRGLKNLRVLELDHNDISGTIEDTNGAFTGLENLSKLTLFGNKIKSVAKKAFSGLEALEHLNLGDNAIRSIQADAFARMRSLKQLHINSDSFLCDCQLKWLPQWLVEKELQSFVVATCAHPESLKSKSIFAIQPESFVCDDFPKPQIIIQPETTVAVLGKDIRFTCLAASSSSSPMVFAWKKDNEMLHNAEIENFAHVRAKDGEVMECTTILHLRHVTFAHEGRYQCVITNHFGSTYSNKARLTVNGEWELLPPLLLLSLNCGTILLYFCTAQNSAGSVLANATLTVLETPSLLHPLEDHVVSVGETVALQCKATGSPPPRITWLKGDQPLVVTERHHFTSGNQLLIVRNVVLEDAGKYTCEMSNTLGTERAHSHVSILQALGCRKDRTTVGIITIAVVCSIVLTSLVWVCIIYQTRKKSEEYSVTNTDETIVPPDVPSYLSSQGTLSERQDVAIGVDTQQPNGHMDSNGMCQADAGRCPDVEAPAVGCRQPKLCISYNKDTWKTEDMADGMLVPDKTGYGLPVVCTECSGSTDSERVHPYPKDCQGLKTVESSHPNALSSREHQRKRGAGTSLLHAQPCNGIASGRRVETDGTLYPSNHDRIRPEGAHGTSFLVGHL</sequence>
<evidence type="ECO:0000256" key="8">
    <source>
        <dbReference type="ARBA" id="ARBA00023157"/>
    </source>
</evidence>
<keyword evidence="7 11" id="KW-0472">Membrane</keyword>
<accession>A0A8D2M3U9</accession>
<feature type="transmembrane region" description="Helical" evidence="11">
    <location>
        <begin position="687"/>
        <end position="710"/>
    </location>
</feature>
<organism evidence="13 14">
    <name type="scientific">Zonotrichia albicollis</name>
    <name type="common">White-throated sparrow</name>
    <name type="synonym">Fringilla albicollis</name>
    <dbReference type="NCBI Taxonomy" id="44394"/>
    <lineage>
        <taxon>Eukaryota</taxon>
        <taxon>Metazoa</taxon>
        <taxon>Chordata</taxon>
        <taxon>Craniata</taxon>
        <taxon>Vertebrata</taxon>
        <taxon>Euteleostomi</taxon>
        <taxon>Archelosauria</taxon>
        <taxon>Archosauria</taxon>
        <taxon>Dinosauria</taxon>
        <taxon>Saurischia</taxon>
        <taxon>Theropoda</taxon>
        <taxon>Coelurosauria</taxon>
        <taxon>Aves</taxon>
        <taxon>Neognathae</taxon>
        <taxon>Neoaves</taxon>
        <taxon>Telluraves</taxon>
        <taxon>Australaves</taxon>
        <taxon>Passeriformes</taxon>
        <taxon>Passerellidae</taxon>
        <taxon>Zonotrichia</taxon>
    </lineage>
</organism>
<dbReference type="PROSITE" id="PS51450">
    <property type="entry name" value="LRR"/>
    <property type="match status" value="3"/>
</dbReference>
<protein>
    <recommendedName>
        <fullName evidence="12">Ig-like domain-containing protein</fullName>
    </recommendedName>
</protein>
<evidence type="ECO:0000313" key="14">
    <source>
        <dbReference type="Proteomes" id="UP000694413"/>
    </source>
</evidence>
<dbReference type="SMART" id="SM00082">
    <property type="entry name" value="LRRCT"/>
    <property type="match status" value="1"/>
</dbReference>
<evidence type="ECO:0000256" key="5">
    <source>
        <dbReference type="ARBA" id="ARBA00022737"/>
    </source>
</evidence>
<feature type="domain" description="Ig-like" evidence="12">
    <location>
        <begin position="587"/>
        <end position="673"/>
    </location>
</feature>
<evidence type="ECO:0000256" key="9">
    <source>
        <dbReference type="ARBA" id="ARBA00023180"/>
    </source>
</evidence>
<reference evidence="13" key="1">
    <citation type="submission" date="2025-08" db="UniProtKB">
        <authorList>
            <consortium name="Ensembl"/>
        </authorList>
    </citation>
    <scope>IDENTIFICATION</scope>
</reference>
<dbReference type="PANTHER" id="PTHR24369">
    <property type="entry name" value="ANTIGEN BSP, PUTATIVE-RELATED"/>
    <property type="match status" value="1"/>
</dbReference>
<proteinExistence type="predicted"/>
<evidence type="ECO:0000256" key="6">
    <source>
        <dbReference type="ARBA" id="ARBA00022989"/>
    </source>
</evidence>
<dbReference type="AlphaFoldDB" id="A0A8D2M3U9"/>
<dbReference type="InterPro" id="IPR000483">
    <property type="entry name" value="Cys-rich_flank_reg_C"/>
</dbReference>
<dbReference type="InterPro" id="IPR032675">
    <property type="entry name" value="LRR_dom_sf"/>
</dbReference>
<dbReference type="Gene3D" id="2.60.40.10">
    <property type="entry name" value="Immunoglobulins"/>
    <property type="match status" value="2"/>
</dbReference>
<dbReference type="FunFam" id="2.60.40.10:FF:000161">
    <property type="entry name" value="Leucine rich repeats and immunoglobulin like domains 2"/>
    <property type="match status" value="1"/>
</dbReference>
<feature type="domain" description="Ig-like" evidence="12">
    <location>
        <begin position="441"/>
        <end position="540"/>
    </location>
</feature>
<name>A0A8D2M3U9_ZONAL</name>
<dbReference type="InterPro" id="IPR050541">
    <property type="entry name" value="LRR_TM_domain-containing"/>
</dbReference>
<dbReference type="Ensembl" id="ENSZALT00000004449.1">
    <property type="protein sequence ID" value="ENSZALP00000002689.1"/>
    <property type="gene ID" value="ENSZALG00000002812.1"/>
</dbReference>
<dbReference type="GO" id="GO:0005886">
    <property type="term" value="C:plasma membrane"/>
    <property type="evidence" value="ECO:0007669"/>
    <property type="project" value="TreeGrafter"/>
</dbReference>
<dbReference type="InterPro" id="IPR003599">
    <property type="entry name" value="Ig_sub"/>
</dbReference>
<reference evidence="13" key="2">
    <citation type="submission" date="2025-09" db="UniProtKB">
        <authorList>
            <consortium name="Ensembl"/>
        </authorList>
    </citation>
    <scope>IDENTIFICATION</scope>
</reference>
<dbReference type="SMART" id="SM00409">
    <property type="entry name" value="IG"/>
    <property type="match status" value="2"/>
</dbReference>
<comment type="subcellular location">
    <subcellularLocation>
        <location evidence="1">Membrane</location>
        <topology evidence="1">Single-pass membrane protein</topology>
    </subcellularLocation>
</comment>
<dbReference type="InterPro" id="IPR001611">
    <property type="entry name" value="Leu-rich_rpt"/>
</dbReference>
<evidence type="ECO:0000256" key="3">
    <source>
        <dbReference type="ARBA" id="ARBA00022692"/>
    </source>
</evidence>
<dbReference type="SMART" id="SM00408">
    <property type="entry name" value="IGc2"/>
    <property type="match status" value="2"/>
</dbReference>
<dbReference type="Pfam" id="PF13855">
    <property type="entry name" value="LRR_8"/>
    <property type="match status" value="3"/>
</dbReference>
<keyword evidence="8" id="KW-1015">Disulfide bond</keyword>
<dbReference type="Pfam" id="PF13927">
    <property type="entry name" value="Ig_3"/>
    <property type="match status" value="1"/>
</dbReference>
<evidence type="ECO:0000256" key="11">
    <source>
        <dbReference type="SAM" id="Phobius"/>
    </source>
</evidence>
<dbReference type="Pfam" id="PF07679">
    <property type="entry name" value="I-set"/>
    <property type="match status" value="1"/>
</dbReference>
<dbReference type="InterPro" id="IPR036179">
    <property type="entry name" value="Ig-like_dom_sf"/>
</dbReference>
<keyword evidence="9" id="KW-0325">Glycoprotein</keyword>
<evidence type="ECO:0000256" key="2">
    <source>
        <dbReference type="ARBA" id="ARBA00022614"/>
    </source>
</evidence>
<dbReference type="SMART" id="SM00369">
    <property type="entry name" value="LRR_TYP"/>
    <property type="match status" value="12"/>
</dbReference>
<evidence type="ECO:0000256" key="1">
    <source>
        <dbReference type="ARBA" id="ARBA00004167"/>
    </source>
</evidence>
<dbReference type="FunFam" id="3.80.10.10:FF:001164">
    <property type="entry name" value="GH01279p"/>
    <property type="match status" value="1"/>
</dbReference>
<evidence type="ECO:0000313" key="13">
    <source>
        <dbReference type="Ensembl" id="ENSZALP00000002689.1"/>
    </source>
</evidence>
<dbReference type="SMART" id="SM00365">
    <property type="entry name" value="LRR_SD22"/>
    <property type="match status" value="4"/>
</dbReference>
<feature type="region of interest" description="Disordered" evidence="10">
    <location>
        <begin position="892"/>
        <end position="914"/>
    </location>
</feature>
<keyword evidence="14" id="KW-1185">Reference proteome</keyword>
<dbReference type="Proteomes" id="UP000694413">
    <property type="component" value="Unassembled WGS sequence"/>
</dbReference>
<dbReference type="SUPFAM" id="SSF52058">
    <property type="entry name" value="L domain-like"/>
    <property type="match status" value="1"/>
</dbReference>
<dbReference type="PANTHER" id="PTHR24369:SF210">
    <property type="entry name" value="CHAOPTIN-RELATED"/>
    <property type="match status" value="1"/>
</dbReference>
<dbReference type="InterPro" id="IPR003598">
    <property type="entry name" value="Ig_sub2"/>
</dbReference>
<dbReference type="Pfam" id="PF01463">
    <property type="entry name" value="LRRCT"/>
    <property type="match status" value="1"/>
</dbReference>
<evidence type="ECO:0000256" key="7">
    <source>
        <dbReference type="ARBA" id="ARBA00023136"/>
    </source>
</evidence>
<dbReference type="Gene3D" id="3.80.10.10">
    <property type="entry name" value="Ribonuclease Inhibitor"/>
    <property type="match status" value="2"/>
</dbReference>
<keyword evidence="5" id="KW-0677">Repeat</keyword>